<evidence type="ECO:0000313" key="1">
    <source>
        <dbReference type="EMBL" id="PKC54355.1"/>
    </source>
</evidence>
<dbReference type="Proteomes" id="UP000232688">
    <property type="component" value="Unassembled WGS sequence"/>
</dbReference>
<dbReference type="EMBL" id="LLXH01003329">
    <property type="protein sequence ID" value="PKC54355.1"/>
    <property type="molecule type" value="Genomic_DNA"/>
</dbReference>
<reference evidence="1 2" key="1">
    <citation type="submission" date="2017-10" db="EMBL/GenBank/DDBJ databases">
        <title>Extensive intraspecific genome diversity in a model arbuscular mycorrhizal fungus.</title>
        <authorList>
            <person name="Chen E.C.H."/>
            <person name="Morin E."/>
            <person name="Baudet D."/>
            <person name="Noel J."/>
            <person name="Ndikumana S."/>
            <person name="Charron P."/>
            <person name="St-Onge C."/>
            <person name="Giorgi J."/>
            <person name="Grigoriev I.V."/>
            <person name="Roux C."/>
            <person name="Martin F.M."/>
            <person name="Corradi N."/>
        </authorList>
    </citation>
    <scope>NUCLEOTIDE SEQUENCE [LARGE SCALE GENOMIC DNA]</scope>
    <source>
        <strain evidence="1 2">A1</strain>
    </source>
</reference>
<proteinExistence type="predicted"/>
<dbReference type="AlphaFoldDB" id="A0A2N0QTK2"/>
<name>A0A2N0QTK2_9GLOM</name>
<accession>A0A2N0QTK2</accession>
<sequence>MYHFCCTGCTEDVVWAAFNKAYALLDPNINDLDKQYESRKKIALADEPLTEDEKSEIIKMLNEAYDIHKIIDNKGTK</sequence>
<dbReference type="VEuPathDB" id="FungiDB:RhiirA1_477466"/>
<organism evidence="1 2">
    <name type="scientific">Rhizophagus irregularis</name>
    <dbReference type="NCBI Taxonomy" id="588596"/>
    <lineage>
        <taxon>Eukaryota</taxon>
        <taxon>Fungi</taxon>
        <taxon>Fungi incertae sedis</taxon>
        <taxon>Mucoromycota</taxon>
        <taxon>Glomeromycotina</taxon>
        <taxon>Glomeromycetes</taxon>
        <taxon>Glomerales</taxon>
        <taxon>Glomeraceae</taxon>
        <taxon>Rhizophagus</taxon>
    </lineage>
</organism>
<reference evidence="1 2" key="2">
    <citation type="submission" date="2017-10" db="EMBL/GenBank/DDBJ databases">
        <title>Genome analyses suggest a sexual origin of heterokaryosis in a supposedly ancient asexual fungus.</title>
        <authorList>
            <person name="Corradi N."/>
            <person name="Sedzielewska K."/>
            <person name="Noel J."/>
            <person name="Charron P."/>
            <person name="Farinelli L."/>
            <person name="Marton T."/>
            <person name="Kruger M."/>
            <person name="Pelin A."/>
            <person name="Brachmann A."/>
            <person name="Corradi N."/>
        </authorList>
    </citation>
    <scope>NUCLEOTIDE SEQUENCE [LARGE SCALE GENOMIC DNA]</scope>
    <source>
        <strain evidence="1 2">A1</strain>
    </source>
</reference>
<comment type="caution">
    <text evidence="1">The sequence shown here is derived from an EMBL/GenBank/DDBJ whole genome shotgun (WGS) entry which is preliminary data.</text>
</comment>
<gene>
    <name evidence="1" type="ORF">RhiirA1_477466</name>
</gene>
<protein>
    <submittedName>
        <fullName evidence="1">Uncharacterized protein</fullName>
    </submittedName>
</protein>
<evidence type="ECO:0000313" key="2">
    <source>
        <dbReference type="Proteomes" id="UP000232688"/>
    </source>
</evidence>